<evidence type="ECO:0000256" key="6">
    <source>
        <dbReference type="ARBA" id="ARBA00022989"/>
    </source>
</evidence>
<keyword evidence="3 8" id="KW-0328">Glycosyltransferase</keyword>
<evidence type="ECO:0000256" key="7">
    <source>
        <dbReference type="ARBA" id="ARBA00023136"/>
    </source>
</evidence>
<dbReference type="AlphaFoldDB" id="A0A3S1BJG4"/>
<comment type="subcellular location">
    <subcellularLocation>
        <location evidence="1">Membrane</location>
        <topology evidence="1">Single-pass membrane protein</topology>
    </subcellularLocation>
</comment>
<name>A0A3S1BJG4_ELYCH</name>
<dbReference type="GO" id="GO:0005737">
    <property type="term" value="C:cytoplasm"/>
    <property type="evidence" value="ECO:0007669"/>
    <property type="project" value="TreeGrafter"/>
</dbReference>
<keyword evidence="10" id="KW-1185">Reference proteome</keyword>
<gene>
    <name evidence="9" type="ORF">EGW08_002556</name>
</gene>
<proteinExistence type="inferred from homology"/>
<evidence type="ECO:0000313" key="10">
    <source>
        <dbReference type="Proteomes" id="UP000271974"/>
    </source>
</evidence>
<comment type="caution">
    <text evidence="9">The sequence shown here is derived from an EMBL/GenBank/DDBJ whole genome shotgun (WGS) entry which is preliminary data.</text>
</comment>
<evidence type="ECO:0000256" key="5">
    <source>
        <dbReference type="ARBA" id="ARBA00022692"/>
    </source>
</evidence>
<organism evidence="9 10">
    <name type="scientific">Elysia chlorotica</name>
    <name type="common">Eastern emerald elysia</name>
    <name type="synonym">Sea slug</name>
    <dbReference type="NCBI Taxonomy" id="188477"/>
    <lineage>
        <taxon>Eukaryota</taxon>
        <taxon>Metazoa</taxon>
        <taxon>Spiralia</taxon>
        <taxon>Lophotrochozoa</taxon>
        <taxon>Mollusca</taxon>
        <taxon>Gastropoda</taxon>
        <taxon>Heterobranchia</taxon>
        <taxon>Euthyneura</taxon>
        <taxon>Panpulmonata</taxon>
        <taxon>Sacoglossa</taxon>
        <taxon>Placobranchoidea</taxon>
        <taxon>Plakobranchidae</taxon>
        <taxon>Elysia</taxon>
    </lineage>
</organism>
<keyword evidence="6" id="KW-1133">Transmembrane helix</keyword>
<dbReference type="EMBL" id="RQTK01000049">
    <property type="protein sequence ID" value="RUS89738.1"/>
    <property type="molecule type" value="Genomic_DNA"/>
</dbReference>
<keyword evidence="5" id="KW-0812">Transmembrane</keyword>
<evidence type="ECO:0000256" key="4">
    <source>
        <dbReference type="ARBA" id="ARBA00022679"/>
    </source>
</evidence>
<dbReference type="PANTHER" id="PTHR21461">
    <property type="entry name" value="GLYCOSYLTRANSFERASE FAMILY 92 PROTEIN"/>
    <property type="match status" value="1"/>
</dbReference>
<sequence length="433" mass="49386">MTSQEKLDRPSPIDTTHRFHQVKRLSSLLLIYAAILQDDSVRIIALKVVGATFKNIHCVFFRSLSETSPVFRSEALVLDIPEYQRFKHTAAYVTCPAPTHRQAAGKARYVGLANEKSLALHIMPNVILPLEGSGNEDERKEKKEDEVLGYRRFNRLEEPDQNVGLTVCVPAMYGFNNAAQLVEKIEMSRLLGAERIVLYNYSISPNIDAVLRMYAREWSTGKETLEIKVFPWHLPLIEQNGQMEILNIHYLGQMATIDHCLHRYRKSSKYIAFTDMDEFVIPLQHNTLLDLVADRQSRNASTMGFLFQCSVFNKDRPSLAPGFEEDARRYGSAVLGVTSRDDFYFPPRVRSKFIVDPKKVDVMGIHFIWNGSGSIDTVPLDQGFLAHYRDPLKKSKPGVVDTRVVDRFGKRLVVRLRKVWSKLKGVDLDLSQG</sequence>
<accession>A0A3S1BJG4</accession>
<dbReference type="Pfam" id="PF01697">
    <property type="entry name" value="Glyco_transf_92"/>
    <property type="match status" value="1"/>
</dbReference>
<dbReference type="EC" id="2.4.1.-" evidence="8"/>
<evidence type="ECO:0000256" key="1">
    <source>
        <dbReference type="ARBA" id="ARBA00004167"/>
    </source>
</evidence>
<reference evidence="9 10" key="1">
    <citation type="submission" date="2019-01" db="EMBL/GenBank/DDBJ databases">
        <title>A draft genome assembly of the solar-powered sea slug Elysia chlorotica.</title>
        <authorList>
            <person name="Cai H."/>
            <person name="Li Q."/>
            <person name="Fang X."/>
            <person name="Li J."/>
            <person name="Curtis N.E."/>
            <person name="Altenburger A."/>
            <person name="Shibata T."/>
            <person name="Feng M."/>
            <person name="Maeda T."/>
            <person name="Schwartz J.A."/>
            <person name="Shigenobu S."/>
            <person name="Lundholm N."/>
            <person name="Nishiyama T."/>
            <person name="Yang H."/>
            <person name="Hasebe M."/>
            <person name="Li S."/>
            <person name="Pierce S.K."/>
            <person name="Wang J."/>
        </authorList>
    </citation>
    <scope>NUCLEOTIDE SEQUENCE [LARGE SCALE GENOMIC DNA]</scope>
    <source>
        <strain evidence="9">EC2010</strain>
        <tissue evidence="9">Whole organism of an adult</tissue>
    </source>
</reference>
<keyword evidence="4 8" id="KW-0808">Transferase</keyword>
<protein>
    <recommendedName>
        <fullName evidence="8">Glycosyltransferase family 92 protein</fullName>
        <ecNumber evidence="8">2.4.1.-</ecNumber>
    </recommendedName>
</protein>
<evidence type="ECO:0000256" key="3">
    <source>
        <dbReference type="ARBA" id="ARBA00022676"/>
    </source>
</evidence>
<dbReference type="GO" id="GO:0016757">
    <property type="term" value="F:glycosyltransferase activity"/>
    <property type="evidence" value="ECO:0007669"/>
    <property type="project" value="UniProtKB-UniRule"/>
</dbReference>
<dbReference type="GO" id="GO:0016020">
    <property type="term" value="C:membrane"/>
    <property type="evidence" value="ECO:0007669"/>
    <property type="project" value="UniProtKB-SubCell"/>
</dbReference>
<dbReference type="OrthoDB" id="6232146at2759"/>
<dbReference type="PANTHER" id="PTHR21461:SF69">
    <property type="entry name" value="GLYCOSYLTRANSFERASE FAMILY 92 PROTEIN"/>
    <property type="match status" value="1"/>
</dbReference>
<evidence type="ECO:0000256" key="8">
    <source>
        <dbReference type="RuleBase" id="RU366017"/>
    </source>
</evidence>
<dbReference type="InterPro" id="IPR008166">
    <property type="entry name" value="Glyco_transf_92"/>
</dbReference>
<keyword evidence="7" id="KW-0472">Membrane</keyword>
<evidence type="ECO:0000256" key="2">
    <source>
        <dbReference type="ARBA" id="ARBA00007647"/>
    </source>
</evidence>
<comment type="similarity">
    <text evidence="2 8">Belongs to the glycosyltransferase 92 family.</text>
</comment>
<evidence type="ECO:0000313" key="9">
    <source>
        <dbReference type="EMBL" id="RUS89738.1"/>
    </source>
</evidence>
<dbReference type="Proteomes" id="UP000271974">
    <property type="component" value="Unassembled WGS sequence"/>
</dbReference>